<evidence type="ECO:0000256" key="11">
    <source>
        <dbReference type="ARBA" id="ARBA00023136"/>
    </source>
</evidence>
<organism evidence="16 17">
    <name type="scientific">Patiria miniata</name>
    <name type="common">Bat star</name>
    <name type="synonym">Asterina miniata</name>
    <dbReference type="NCBI Taxonomy" id="46514"/>
    <lineage>
        <taxon>Eukaryota</taxon>
        <taxon>Metazoa</taxon>
        <taxon>Echinodermata</taxon>
        <taxon>Eleutherozoa</taxon>
        <taxon>Asterozoa</taxon>
        <taxon>Asteroidea</taxon>
        <taxon>Valvatacea</taxon>
        <taxon>Valvatida</taxon>
        <taxon>Asterinidae</taxon>
        <taxon>Patiria</taxon>
    </lineage>
</organism>
<keyword evidence="5" id="KW-0109">Calcium transport</keyword>
<dbReference type="GO" id="GO:0099604">
    <property type="term" value="F:ligand-gated calcium channel activity"/>
    <property type="evidence" value="ECO:0007669"/>
    <property type="project" value="TreeGrafter"/>
</dbReference>
<dbReference type="RefSeq" id="XP_038076672.1">
    <property type="nucleotide sequence ID" value="XM_038220744.1"/>
</dbReference>
<feature type="transmembrane region" description="Helical" evidence="14">
    <location>
        <begin position="1038"/>
        <end position="1060"/>
    </location>
</feature>
<dbReference type="InterPro" id="IPR050927">
    <property type="entry name" value="TRPM"/>
</dbReference>
<dbReference type="RefSeq" id="XP_038076673.1">
    <property type="nucleotide sequence ID" value="XM_038220745.1"/>
</dbReference>
<dbReference type="EnsemblMetazoa" id="XM_038220744.1">
    <property type="protein sequence ID" value="XP_038076672.1"/>
    <property type="gene ID" value="LOC119744683"/>
</dbReference>
<feature type="domain" description="Nudix hydrolase" evidence="15">
    <location>
        <begin position="1477"/>
        <end position="1631"/>
    </location>
</feature>
<evidence type="ECO:0000256" key="12">
    <source>
        <dbReference type="ARBA" id="ARBA00023303"/>
    </source>
</evidence>
<keyword evidence="11 14" id="KW-0472">Membrane</keyword>
<evidence type="ECO:0000256" key="5">
    <source>
        <dbReference type="ARBA" id="ARBA00022568"/>
    </source>
</evidence>
<keyword evidence="9 14" id="KW-1133">Transmembrane helix</keyword>
<dbReference type="Pfam" id="PF25969">
    <property type="entry name" value="NUDT9_N"/>
    <property type="match status" value="1"/>
</dbReference>
<dbReference type="GO" id="GO:0047631">
    <property type="term" value="F:ADP-ribose diphosphatase activity"/>
    <property type="evidence" value="ECO:0007669"/>
    <property type="project" value="UniProtKB-ARBA"/>
</dbReference>
<evidence type="ECO:0000256" key="10">
    <source>
        <dbReference type="ARBA" id="ARBA00023065"/>
    </source>
</evidence>
<keyword evidence="8" id="KW-0106">Calcium</keyword>
<dbReference type="EnsemblMetazoa" id="XM_038220748.1">
    <property type="protein sequence ID" value="XP_038076676.1"/>
    <property type="gene ID" value="LOC119744683"/>
</dbReference>
<dbReference type="RefSeq" id="XP_038076677.1">
    <property type="nucleotide sequence ID" value="XM_038220749.1"/>
</dbReference>
<dbReference type="RefSeq" id="XP_038076674.1">
    <property type="nucleotide sequence ID" value="XM_038220746.1"/>
</dbReference>
<dbReference type="SUPFAM" id="SSF55811">
    <property type="entry name" value="Nudix"/>
    <property type="match status" value="1"/>
</dbReference>
<name>A0A914BMH0_PATMI</name>
<evidence type="ECO:0000256" key="1">
    <source>
        <dbReference type="ARBA" id="ARBA00004651"/>
    </source>
</evidence>
<feature type="compositionally biased region" description="Basic and acidic residues" evidence="13">
    <location>
        <begin position="98"/>
        <end position="109"/>
    </location>
</feature>
<keyword evidence="6" id="KW-0107">Calcium channel</keyword>
<keyword evidence="17" id="KW-1185">Reference proteome</keyword>
<dbReference type="InterPro" id="IPR000086">
    <property type="entry name" value="NUDIX_hydrolase_dom"/>
</dbReference>
<dbReference type="Pfam" id="PF25508">
    <property type="entry name" value="TRPM2"/>
    <property type="match status" value="2"/>
</dbReference>
<dbReference type="EnsemblMetazoa" id="XM_038220746.1">
    <property type="protein sequence ID" value="XP_038076674.1"/>
    <property type="gene ID" value="LOC119744683"/>
</dbReference>
<proteinExistence type="inferred from homology"/>
<dbReference type="PANTHER" id="PTHR13800">
    <property type="entry name" value="TRANSIENT RECEPTOR POTENTIAL CATION CHANNEL, SUBFAMILY M, MEMBER 6"/>
    <property type="match status" value="1"/>
</dbReference>
<comment type="similarity">
    <text evidence="2">Belongs to the transient receptor (TC 1.A.4) family. LTrpC subfamily. TRPM2 sub-subfamily.</text>
</comment>
<dbReference type="InterPro" id="IPR041491">
    <property type="entry name" value="TRPM_SLOG"/>
</dbReference>
<reference evidence="16" key="1">
    <citation type="submission" date="2022-11" db="UniProtKB">
        <authorList>
            <consortium name="EnsemblMetazoa"/>
        </authorList>
    </citation>
    <scope>IDENTIFICATION</scope>
</reference>
<dbReference type="Gene3D" id="3.90.79.10">
    <property type="entry name" value="Nucleoside Triphosphate Pyrophosphohydrolase"/>
    <property type="match status" value="1"/>
</dbReference>
<evidence type="ECO:0000256" key="13">
    <source>
        <dbReference type="SAM" id="MobiDB-lite"/>
    </source>
</evidence>
<evidence type="ECO:0000313" key="16">
    <source>
        <dbReference type="EnsemblMetazoa" id="XP_038076672.1"/>
    </source>
</evidence>
<comment type="subcellular location">
    <subcellularLocation>
        <location evidence="1">Cell membrane</location>
        <topology evidence="1">Multi-pass membrane protein</topology>
    </subcellularLocation>
</comment>
<keyword evidence="12" id="KW-0407">Ion channel</keyword>
<evidence type="ECO:0000256" key="3">
    <source>
        <dbReference type="ARBA" id="ARBA00022448"/>
    </source>
</evidence>
<feature type="compositionally biased region" description="Polar residues" evidence="13">
    <location>
        <begin position="1"/>
        <end position="10"/>
    </location>
</feature>
<dbReference type="CDD" id="cd03670">
    <property type="entry name" value="NUDIX_ADPRase_Nudt9"/>
    <property type="match status" value="1"/>
</dbReference>
<dbReference type="Pfam" id="PF00520">
    <property type="entry name" value="Ion_trans"/>
    <property type="match status" value="1"/>
</dbReference>
<feature type="transmembrane region" description="Helical" evidence="14">
    <location>
        <begin position="974"/>
        <end position="992"/>
    </location>
</feature>
<evidence type="ECO:0000256" key="2">
    <source>
        <dbReference type="ARBA" id="ARBA00009501"/>
    </source>
</evidence>
<feature type="region of interest" description="Disordered" evidence="13">
    <location>
        <begin position="74"/>
        <end position="109"/>
    </location>
</feature>
<dbReference type="Pfam" id="PF18139">
    <property type="entry name" value="LSDAT_euk"/>
    <property type="match status" value="1"/>
</dbReference>
<evidence type="ECO:0000256" key="8">
    <source>
        <dbReference type="ARBA" id="ARBA00022837"/>
    </source>
</evidence>
<evidence type="ECO:0000313" key="17">
    <source>
        <dbReference type="Proteomes" id="UP000887568"/>
    </source>
</evidence>
<evidence type="ECO:0000256" key="6">
    <source>
        <dbReference type="ARBA" id="ARBA00022673"/>
    </source>
</evidence>
<dbReference type="EnsemblMetazoa" id="XM_038220749.1">
    <property type="protein sequence ID" value="XP_038076677.1"/>
    <property type="gene ID" value="LOC119744683"/>
</dbReference>
<evidence type="ECO:0000256" key="4">
    <source>
        <dbReference type="ARBA" id="ARBA00022475"/>
    </source>
</evidence>
<dbReference type="Proteomes" id="UP000887568">
    <property type="component" value="Unplaced"/>
</dbReference>
<dbReference type="FunFam" id="3.90.79.10:FF:000021">
    <property type="entry name" value="ADP-ribose pyrophosphatase, mitochondrial isoform X1"/>
    <property type="match status" value="1"/>
</dbReference>
<dbReference type="InterPro" id="IPR005821">
    <property type="entry name" value="Ion_trans_dom"/>
</dbReference>
<keyword evidence="4" id="KW-1003">Cell membrane</keyword>
<dbReference type="InterPro" id="IPR057366">
    <property type="entry name" value="TRPM-like"/>
</dbReference>
<evidence type="ECO:0000256" key="7">
    <source>
        <dbReference type="ARBA" id="ARBA00022692"/>
    </source>
</evidence>
<evidence type="ECO:0000256" key="14">
    <source>
        <dbReference type="SAM" id="Phobius"/>
    </source>
</evidence>
<accession>A0A914BMH0</accession>
<dbReference type="EnsemblMetazoa" id="XM_038220745.1">
    <property type="protein sequence ID" value="XP_038076673.1"/>
    <property type="gene ID" value="LOC119744683"/>
</dbReference>
<dbReference type="RefSeq" id="XP_038076675.1">
    <property type="nucleotide sequence ID" value="XM_038220747.1"/>
</dbReference>
<keyword evidence="7 14" id="KW-0812">Transmembrane</keyword>
<dbReference type="GO" id="GO:0005886">
    <property type="term" value="C:plasma membrane"/>
    <property type="evidence" value="ECO:0007669"/>
    <property type="project" value="UniProtKB-SubCell"/>
</dbReference>
<dbReference type="OMA" id="WIFRNVV"/>
<sequence length="1636" mass="185334">MSASAHTSVANLKAHQNKVAPNGLVKKEKVVNVGRKQRKRRGSIGSSINLAEPHNFSWIRNNIGMRECIRFTEAPVPRDKPDPIPDDPQCQCGKRRSYHDPRYQKNHDPKAKWRVDTHTHNSATNAYGEIEFIGAAGAGLSVKLRKYIRVDHKIHSQKLMELLNDHWHLGTPKLLISVTGGARDFPMSNKLKNVFRKGLVKAALSTGAWIITGGTYAGVMKYVGEAVRDYALLGTAAGHSNVVCIGFASWGAIDQRDKLIDDRGRFPAYYRMDTKKPKGVLLDPNHTHFILADNGTEGKFGVEIKLRAKMEKEISEQKMSGVANVSVPVVCVVVEGGPNTIATVYEAIMNGTPAVIVSGTGRAADILAFAFQRAPLVDKLVKDSKGNIKKEKRTVISDALSVRIADMLCKEFGEKELDTHLTRIKEMLMRRHLITVYELGGGTQQYDIDSAILHALLKANKGQVQDQLQLALIWNRVDVAKREIFTEDRDWKKGELDDALHYALVNNQTDFVKLFMENGVSLKDYLTVRELTLLYNEVKPNTLLYELLEKARGKSTRKFNLFDVGKVIEELTMDTYETLYIRNQAKYVLTEAEIDGEDVMAEEAYETGVGKGYVVTQSHVREGLKELATRCTRDALHDLTDHFPSPVRELFLLAIMQNRCEMARMLWEDGNEAVASALTASMILKLMSDREDDPDQSAAMLKHAEEYEELAIGVLNECYNDDPERTSLLLVREQDNWGKSTSLSLAKHAKNKNFIAHSGVQNLLTEIWNGKLSDENNGYLLWLCMICPFIIPFTVIFREDESEEEEKQDWKPRHNIDLNLNQGLPYNLQGDKLGDSLKVVKTEEPVTLRGGSSASNVALCDPDEDPENAHHYEETTGIDIIDSGKELSWWQRFTLFYDAPLITFRHNVVSFVCFLGLFSYIILVNFKEQCSPAEIVLYVWVATLAFEELRQIAQEESNSWRIRFVSWLSEYWNIVDLAALILFGVGVALRFNSATLDIARIILALDLLIYFVRLLQIFSIHKNLGPKLIMIQRMMIDLLFFLCILLVFLLGFGIASQAILQPNSSSFVDIARGVFYKPYFQIFGELFLEDILENVGCVAAGNATPESGVYPCPVTAAIGTLLLFFYMMLSNVLLLNLLIAMFSYTFSAVQDNTDVYWRFQRYDLIQEYFSRPPLVPPFIIISHIFLVVRFMLQKFCRVCLRYRSGEMKQRIPPSKVKQLVLWETIQSDEYIVKEKALLAEDITEQVKSTGDKVDDLLVRMEELFADPETGVPSKALGLLGEKAMEERLNRLEDQMERTNQAIDWVIMALHGNKLGHNDGLPELKQIEPRKEQDNFDNEEEERKVPTTLEELGIALHQKARSSPYPGTAIRRFLVPDEKVPWECNFSSYRPVSYTHSQILDMPHYADIDLLQYNKKERPILNFNSYDKAVNHDRQSFTGNYNITDGIPQNPRGRTGMIGRGLLGRFGPNHAADPIVTRWKKNADGFKMEDNGLMVLEFIAIQRKDNQQWAIPGGMVEPGGVVSETLKREFGEEAMGSMEKSPEEIAAIHKNIEELFQHGVEVYKGYVDDPRNTDHAWMETVAMNFHDEEGTSVGLLELQAGDDAQGVRWQRVSSKIPLFASHQAMLRKVAELHNAAF</sequence>
<feature type="transmembrane region" description="Helical" evidence="14">
    <location>
        <begin position="902"/>
        <end position="923"/>
    </location>
</feature>
<feature type="transmembrane region" description="Helical" evidence="14">
    <location>
        <begin position="1174"/>
        <end position="1192"/>
    </location>
</feature>
<protein>
    <recommendedName>
        <fullName evidence="15">Nudix hydrolase domain-containing protein</fullName>
    </recommendedName>
</protein>
<evidence type="ECO:0000256" key="9">
    <source>
        <dbReference type="ARBA" id="ARBA00022989"/>
    </source>
</evidence>
<dbReference type="PROSITE" id="PS51462">
    <property type="entry name" value="NUDIX"/>
    <property type="match status" value="1"/>
</dbReference>
<dbReference type="OrthoDB" id="310870at2759"/>
<dbReference type="RefSeq" id="XP_038076676.1">
    <property type="nucleotide sequence ID" value="XM_038220748.1"/>
</dbReference>
<evidence type="ECO:0000259" key="15">
    <source>
        <dbReference type="PROSITE" id="PS51462"/>
    </source>
</evidence>
<dbReference type="PANTHER" id="PTHR13800:SF12">
    <property type="entry name" value="TRANSIENT RECEPTOR POTENTIAL CATION CHANNEL SUBFAMILY M MEMBER-LIKE 2"/>
    <property type="match status" value="1"/>
</dbReference>
<dbReference type="Pfam" id="PF00293">
    <property type="entry name" value="NUDIX"/>
    <property type="match status" value="1"/>
</dbReference>
<feature type="region of interest" description="Disordered" evidence="13">
    <location>
        <begin position="1"/>
        <end position="47"/>
    </location>
</feature>
<keyword evidence="3" id="KW-0813">Transport</keyword>
<dbReference type="InterPro" id="IPR015797">
    <property type="entry name" value="NUDIX_hydrolase-like_dom_sf"/>
</dbReference>
<dbReference type="EnsemblMetazoa" id="XM_038220747.1">
    <property type="protein sequence ID" value="XP_038076675.1"/>
    <property type="gene ID" value="LOC119744683"/>
</dbReference>
<dbReference type="GeneID" id="119744683"/>
<feature type="transmembrane region" description="Helical" evidence="14">
    <location>
        <begin position="998"/>
        <end position="1018"/>
    </location>
</feature>
<keyword evidence="10" id="KW-0406">Ion transport</keyword>